<dbReference type="Pfam" id="PF01883">
    <property type="entry name" value="FeS_assembly_P"/>
    <property type="match status" value="1"/>
</dbReference>
<comment type="caution">
    <text evidence="2">The sequence shown here is derived from an EMBL/GenBank/DDBJ whole genome shotgun (WGS) entry which is preliminary data.</text>
</comment>
<dbReference type="SUPFAM" id="SSF117916">
    <property type="entry name" value="Fe-S cluster assembly (FSCA) domain-like"/>
    <property type="match status" value="1"/>
</dbReference>
<dbReference type="OrthoDB" id="153551at2"/>
<dbReference type="Gene3D" id="3.30.300.130">
    <property type="entry name" value="Fe-S cluster assembly (FSCA)"/>
    <property type="match status" value="1"/>
</dbReference>
<dbReference type="RefSeq" id="WP_111343639.1">
    <property type="nucleotide sequence ID" value="NZ_QHHQ01000001.1"/>
</dbReference>
<keyword evidence="3" id="KW-1185">Reference proteome</keyword>
<organism evidence="2 3">
    <name type="scientific">Acuticoccus sediminis</name>
    <dbReference type="NCBI Taxonomy" id="2184697"/>
    <lineage>
        <taxon>Bacteria</taxon>
        <taxon>Pseudomonadati</taxon>
        <taxon>Pseudomonadota</taxon>
        <taxon>Alphaproteobacteria</taxon>
        <taxon>Hyphomicrobiales</taxon>
        <taxon>Amorphaceae</taxon>
        <taxon>Acuticoccus</taxon>
    </lineage>
</organism>
<dbReference type="AlphaFoldDB" id="A0A8B2NZN0"/>
<gene>
    <name evidence="2" type="ORF">DLJ53_07510</name>
</gene>
<evidence type="ECO:0000313" key="3">
    <source>
        <dbReference type="Proteomes" id="UP000249590"/>
    </source>
</evidence>
<accession>A0A8B2NZN0</accession>
<protein>
    <recommendedName>
        <fullName evidence="1">MIP18 family-like domain-containing protein</fullName>
    </recommendedName>
</protein>
<dbReference type="EMBL" id="QHHQ01000001">
    <property type="protein sequence ID" value="RAI04281.1"/>
    <property type="molecule type" value="Genomic_DNA"/>
</dbReference>
<name>A0A8B2NZN0_9HYPH</name>
<evidence type="ECO:0000313" key="2">
    <source>
        <dbReference type="EMBL" id="RAI04281.1"/>
    </source>
</evidence>
<feature type="domain" description="MIP18 family-like" evidence="1">
    <location>
        <begin position="14"/>
        <end position="86"/>
    </location>
</feature>
<evidence type="ECO:0000259" key="1">
    <source>
        <dbReference type="Pfam" id="PF01883"/>
    </source>
</evidence>
<reference evidence="2 3" key="1">
    <citation type="submission" date="2018-05" db="EMBL/GenBank/DDBJ databases">
        <title>Acuticoccus sediminis sp. nov., isolated from deep-sea sediment of Indian Ocean.</title>
        <authorList>
            <person name="Liu X."/>
            <person name="Lai Q."/>
            <person name="Du Y."/>
            <person name="Sun F."/>
            <person name="Zhang X."/>
            <person name="Wang S."/>
            <person name="Shao Z."/>
        </authorList>
    </citation>
    <scope>NUCLEOTIDE SEQUENCE [LARGE SCALE GENOMIC DNA]</scope>
    <source>
        <strain evidence="2 3">PTG4-2</strain>
    </source>
</reference>
<dbReference type="Proteomes" id="UP000249590">
    <property type="component" value="Unassembled WGS sequence"/>
</dbReference>
<sequence>MAGSPVAAPPVCADAVARALASVMDPELDEPVTEMGFVEDVAIEGAHVAVSFRLPTYWCSPNFAYLMLEDIHRALAAVPGVVSVDVVLEDHLYGEALAEAVRTGRGFEEVVGPDLAGDDLAALRRTFEDKAFLRRQEAVLLDLKRQGLSDVAITAMTLDHLDAARFEHEDARRRAPLYRALLAKRGLARAADDPAFVTLTGEPIRAAGLWEHLRRLRQVRINMEFSGALCRGLKSARYKHVVRDDGTPTLVDFLPGEMTQQP</sequence>
<dbReference type="InterPro" id="IPR002744">
    <property type="entry name" value="MIP18-like"/>
</dbReference>
<dbReference type="InterPro" id="IPR034904">
    <property type="entry name" value="FSCA_dom_sf"/>
</dbReference>
<proteinExistence type="predicted"/>